<protein>
    <submittedName>
        <fullName evidence="1">Uncharacterized protein</fullName>
    </submittedName>
</protein>
<feature type="non-terminal residue" evidence="1">
    <location>
        <position position="356"/>
    </location>
</feature>
<evidence type="ECO:0000313" key="1">
    <source>
        <dbReference type="EMBL" id="KAG0442925.1"/>
    </source>
</evidence>
<evidence type="ECO:0000313" key="2">
    <source>
        <dbReference type="Proteomes" id="UP000805193"/>
    </source>
</evidence>
<comment type="caution">
    <text evidence="1">The sequence shown here is derived from an EMBL/GenBank/DDBJ whole genome shotgun (WGS) entry which is preliminary data.</text>
</comment>
<keyword evidence="2" id="KW-1185">Reference proteome</keyword>
<proteinExistence type="predicted"/>
<name>A0AC60QUN0_IXOPE</name>
<accession>A0AC60QUN0</accession>
<reference evidence="1 2" key="1">
    <citation type="journal article" date="2020" name="Cell">
        <title>Large-Scale Comparative Analyses of Tick Genomes Elucidate Their Genetic Diversity and Vector Capacities.</title>
        <authorList>
            <consortium name="Tick Genome and Microbiome Consortium (TIGMIC)"/>
            <person name="Jia N."/>
            <person name="Wang J."/>
            <person name="Shi W."/>
            <person name="Du L."/>
            <person name="Sun Y."/>
            <person name="Zhan W."/>
            <person name="Jiang J.F."/>
            <person name="Wang Q."/>
            <person name="Zhang B."/>
            <person name="Ji P."/>
            <person name="Bell-Sakyi L."/>
            <person name="Cui X.M."/>
            <person name="Yuan T.T."/>
            <person name="Jiang B.G."/>
            <person name="Yang W.F."/>
            <person name="Lam T.T."/>
            <person name="Chang Q.C."/>
            <person name="Ding S.J."/>
            <person name="Wang X.J."/>
            <person name="Zhu J.G."/>
            <person name="Ruan X.D."/>
            <person name="Zhao L."/>
            <person name="Wei J.T."/>
            <person name="Ye R.Z."/>
            <person name="Que T.C."/>
            <person name="Du C.H."/>
            <person name="Zhou Y.H."/>
            <person name="Cheng J.X."/>
            <person name="Dai P.F."/>
            <person name="Guo W.B."/>
            <person name="Han X.H."/>
            <person name="Huang E.J."/>
            <person name="Li L.F."/>
            <person name="Wei W."/>
            <person name="Gao Y.C."/>
            <person name="Liu J.Z."/>
            <person name="Shao H.Z."/>
            <person name="Wang X."/>
            <person name="Wang C.C."/>
            <person name="Yang T.C."/>
            <person name="Huo Q.B."/>
            <person name="Li W."/>
            <person name="Chen H.Y."/>
            <person name="Chen S.E."/>
            <person name="Zhou L.G."/>
            <person name="Ni X.B."/>
            <person name="Tian J.H."/>
            <person name="Sheng Y."/>
            <person name="Liu T."/>
            <person name="Pan Y.S."/>
            <person name="Xia L.Y."/>
            <person name="Li J."/>
            <person name="Zhao F."/>
            <person name="Cao W.C."/>
        </authorList>
    </citation>
    <scope>NUCLEOTIDE SEQUENCE [LARGE SCALE GENOMIC DNA]</scope>
    <source>
        <strain evidence="1">Iper-2018</strain>
    </source>
</reference>
<sequence length="356" mass="39946">MLVVAPSVLLANLADSDNTSSSDNEDEGRVYEAKFAELFDAPCTVPKVKAYVSIVRTYSGKEFRRNFRLARLACDDLIDQFERSSFSLSNFHHGGLPPKTAEEHILSFLWYVANKSSMRECALLFNMADSTQKAVINKVLQFLCSIAPDVIYFAVDKDALAKDLKKLAGFPNVIGCSDGTSIPTRCSSTKTKSTYINRHDQVSLTMQGICDAKGRFQDVFTGPPSKIHDARVLRLSEVQEDLPTICKVDKYHLLGDAAYPIREHLLTPFKNYGGMTKAKIAYSHQHAATRVVIENAFGLLKQRFRQLRYVEFTTVDNITQLIVACCVLHNICMDAGDVSVDDLLTVEERRERREDL</sequence>
<dbReference type="Proteomes" id="UP000805193">
    <property type="component" value="Unassembled WGS sequence"/>
</dbReference>
<organism evidence="1 2">
    <name type="scientific">Ixodes persulcatus</name>
    <name type="common">Taiga tick</name>
    <dbReference type="NCBI Taxonomy" id="34615"/>
    <lineage>
        <taxon>Eukaryota</taxon>
        <taxon>Metazoa</taxon>
        <taxon>Ecdysozoa</taxon>
        <taxon>Arthropoda</taxon>
        <taxon>Chelicerata</taxon>
        <taxon>Arachnida</taxon>
        <taxon>Acari</taxon>
        <taxon>Parasitiformes</taxon>
        <taxon>Ixodida</taxon>
        <taxon>Ixodoidea</taxon>
        <taxon>Ixodidae</taxon>
        <taxon>Ixodinae</taxon>
        <taxon>Ixodes</taxon>
    </lineage>
</organism>
<dbReference type="EMBL" id="JABSTQ010004114">
    <property type="protein sequence ID" value="KAG0442925.1"/>
    <property type="molecule type" value="Genomic_DNA"/>
</dbReference>
<gene>
    <name evidence="1" type="ORF">HPB47_015477</name>
</gene>